<evidence type="ECO:0000256" key="1">
    <source>
        <dbReference type="SAM" id="MobiDB-lite"/>
    </source>
</evidence>
<evidence type="ECO:0000313" key="2">
    <source>
        <dbReference type="EMBL" id="GIX87557.1"/>
    </source>
</evidence>
<reference evidence="2 3" key="1">
    <citation type="submission" date="2021-06" db="EMBL/GenBank/DDBJ databases">
        <title>Caerostris extrusa draft genome.</title>
        <authorList>
            <person name="Kono N."/>
            <person name="Arakawa K."/>
        </authorList>
    </citation>
    <scope>NUCLEOTIDE SEQUENCE [LARGE SCALE GENOMIC DNA]</scope>
</reference>
<name>A0AAV4NRW2_CAEEX</name>
<protein>
    <submittedName>
        <fullName evidence="2">Uncharacterized protein</fullName>
    </submittedName>
</protein>
<dbReference type="EMBL" id="BPLR01021247">
    <property type="protein sequence ID" value="GIX87557.1"/>
    <property type="molecule type" value="Genomic_DNA"/>
</dbReference>
<dbReference type="AlphaFoldDB" id="A0AAV4NRW2"/>
<dbReference type="Proteomes" id="UP001054945">
    <property type="component" value="Unassembled WGS sequence"/>
</dbReference>
<accession>A0AAV4NRW2</accession>
<keyword evidence="3" id="KW-1185">Reference proteome</keyword>
<organism evidence="2 3">
    <name type="scientific">Caerostris extrusa</name>
    <name type="common">Bark spider</name>
    <name type="synonym">Caerostris bankana</name>
    <dbReference type="NCBI Taxonomy" id="172846"/>
    <lineage>
        <taxon>Eukaryota</taxon>
        <taxon>Metazoa</taxon>
        <taxon>Ecdysozoa</taxon>
        <taxon>Arthropoda</taxon>
        <taxon>Chelicerata</taxon>
        <taxon>Arachnida</taxon>
        <taxon>Araneae</taxon>
        <taxon>Araneomorphae</taxon>
        <taxon>Entelegynae</taxon>
        <taxon>Araneoidea</taxon>
        <taxon>Araneidae</taxon>
        <taxon>Caerostris</taxon>
    </lineage>
</organism>
<feature type="region of interest" description="Disordered" evidence="1">
    <location>
        <begin position="40"/>
        <end position="67"/>
    </location>
</feature>
<gene>
    <name evidence="2" type="ORF">CEXT_291051</name>
</gene>
<evidence type="ECO:0000313" key="3">
    <source>
        <dbReference type="Proteomes" id="UP001054945"/>
    </source>
</evidence>
<sequence>MKFIFKLKEVLRNKRLYPEPESTRNKTSCFHFLIEKQEIPNAGRGGRKKERRKHFPWKSLPTNMAQPLVHAHTTLEHTRKENNRLEQTAERLLETGESMLYHPNPWPQGTRTCRHGDSKKVDLLMSYVGVI</sequence>
<comment type="caution">
    <text evidence="2">The sequence shown here is derived from an EMBL/GenBank/DDBJ whole genome shotgun (WGS) entry which is preliminary data.</text>
</comment>
<feature type="compositionally biased region" description="Basic residues" evidence="1">
    <location>
        <begin position="45"/>
        <end position="56"/>
    </location>
</feature>
<proteinExistence type="predicted"/>